<evidence type="ECO:0000313" key="2">
    <source>
        <dbReference type="Proteomes" id="UP001203036"/>
    </source>
</evidence>
<accession>A0ACC6A087</accession>
<name>A0ACC6A087_9RHOB</name>
<comment type="caution">
    <text evidence="1">The sequence shown here is derived from an EMBL/GenBank/DDBJ whole genome shotgun (WGS) entry which is preliminary data.</text>
</comment>
<keyword evidence="2" id="KW-1185">Reference proteome</keyword>
<dbReference type="Proteomes" id="UP001203036">
    <property type="component" value="Unassembled WGS sequence"/>
</dbReference>
<dbReference type="EMBL" id="JAMQGO010000017">
    <property type="protein sequence ID" value="MCM2563761.1"/>
    <property type="molecule type" value="Genomic_DNA"/>
</dbReference>
<evidence type="ECO:0000313" key="1">
    <source>
        <dbReference type="EMBL" id="MCM2563761.1"/>
    </source>
</evidence>
<protein>
    <submittedName>
        <fullName evidence="1">Exopolysaccharide biosynthesis protein</fullName>
    </submittedName>
</protein>
<organism evidence="1 2">
    <name type="scientific">Lutimaribacter degradans</name>
    <dbReference type="NCBI Taxonomy" id="2945989"/>
    <lineage>
        <taxon>Bacteria</taxon>
        <taxon>Pseudomonadati</taxon>
        <taxon>Pseudomonadota</taxon>
        <taxon>Alphaproteobacteria</taxon>
        <taxon>Rhodobacterales</taxon>
        <taxon>Roseobacteraceae</taxon>
        <taxon>Lutimaribacter</taxon>
    </lineage>
</organism>
<sequence length="216" mass="23045">MTDQTTRWSADNTEVSSPPRLTEMLSQVSDQTRGDRVSVRTLVEAFRYRASGALLFLFAVPNVLPMPPGTSGILGLPLVIIASQLMGGRPLILPDVVLKRSISSEGFGRMVDQTVPRLKRIERLLRPRMPGLTGDTAERVIGAFCLVLAVILTLPIPLGNVLPALAISIIALGMIERDGAWILSGFAVGVAAMIVVGGVLWALVLAALFFFASIAG</sequence>
<gene>
    <name evidence="1" type="ORF">M8744_16560</name>
</gene>
<proteinExistence type="predicted"/>
<reference evidence="1" key="1">
    <citation type="submission" date="2022-06" db="EMBL/GenBank/DDBJ databases">
        <title>Lutimaribacter sp. EGI FJ00013, a novel bacterium isolated from a salt lake sediment enrichment.</title>
        <authorList>
            <person name="Gao L."/>
            <person name="Fang B.-Z."/>
            <person name="Li W.-J."/>
        </authorList>
    </citation>
    <scope>NUCLEOTIDE SEQUENCE</scope>
    <source>
        <strain evidence="1">EGI FJ00013</strain>
    </source>
</reference>